<organism evidence="1 2">
    <name type="scientific">Achromobacter animicus</name>
    <dbReference type="NCBI Taxonomy" id="1389935"/>
    <lineage>
        <taxon>Bacteria</taxon>
        <taxon>Pseudomonadati</taxon>
        <taxon>Pseudomonadota</taxon>
        <taxon>Betaproteobacteria</taxon>
        <taxon>Burkholderiales</taxon>
        <taxon>Alcaligenaceae</taxon>
        <taxon>Achromobacter</taxon>
    </lineage>
</organism>
<name>A0A6S7AKM4_9BURK</name>
<evidence type="ECO:0000313" key="2">
    <source>
        <dbReference type="Proteomes" id="UP000494214"/>
    </source>
</evidence>
<sequence>MTLDHTKRATEIVAVDANGITYIIQRRYRAAPNHDGAWANYYCCLRDGEPVTWLGDNNYRLPDGTALLAIECRLPDLEPLN</sequence>
<accession>A0A6S7AKM4</accession>
<dbReference type="Proteomes" id="UP000494214">
    <property type="component" value="Unassembled WGS sequence"/>
</dbReference>
<dbReference type="EMBL" id="CADIJM010000024">
    <property type="protein sequence ID" value="CAB3736790.1"/>
    <property type="molecule type" value="Genomic_DNA"/>
</dbReference>
<evidence type="ECO:0000313" key="1">
    <source>
        <dbReference type="EMBL" id="CAB3736790.1"/>
    </source>
</evidence>
<reference evidence="1 2" key="1">
    <citation type="submission" date="2020-04" db="EMBL/GenBank/DDBJ databases">
        <authorList>
            <person name="De Canck E."/>
        </authorList>
    </citation>
    <scope>NUCLEOTIDE SEQUENCE [LARGE SCALE GENOMIC DNA]</scope>
    <source>
        <strain evidence="1 2">LMG 26690</strain>
    </source>
</reference>
<protein>
    <submittedName>
        <fullName evidence="1">Uncharacterized protein</fullName>
    </submittedName>
</protein>
<keyword evidence="2" id="KW-1185">Reference proteome</keyword>
<proteinExistence type="predicted"/>
<gene>
    <name evidence="1" type="ORF">LMG26690_05331</name>
</gene>
<dbReference type="AlphaFoldDB" id="A0A6S7AKM4"/>